<comment type="caution">
    <text evidence="1">The sequence shown here is derived from an EMBL/GenBank/DDBJ whole genome shotgun (WGS) entry which is preliminary data.</text>
</comment>
<evidence type="ECO:0000313" key="2">
    <source>
        <dbReference type="Proteomes" id="UP001153678"/>
    </source>
</evidence>
<name>A0A9W4SR90_9GLOM</name>
<evidence type="ECO:0000313" key="1">
    <source>
        <dbReference type="EMBL" id="CAI2178693.1"/>
    </source>
</evidence>
<sequence length="72" mass="8267">MSRKAKVTSIMVPELFRESLSKWLLRKDDVELLKKFDKVVSDSPKSFPLEAFLLDAAEITAQSPYEYKNLSS</sequence>
<proteinExistence type="predicted"/>
<accession>A0A9W4SR90</accession>
<dbReference type="AlphaFoldDB" id="A0A9W4SR90"/>
<protein>
    <submittedName>
        <fullName evidence="1">1389_t:CDS:1</fullName>
    </submittedName>
</protein>
<reference evidence="1" key="1">
    <citation type="submission" date="2022-08" db="EMBL/GenBank/DDBJ databases">
        <authorList>
            <person name="Kallberg Y."/>
            <person name="Tangrot J."/>
            <person name="Rosling A."/>
        </authorList>
    </citation>
    <scope>NUCLEOTIDE SEQUENCE</scope>
    <source>
        <strain evidence="1">Wild A</strain>
    </source>
</reference>
<dbReference type="Proteomes" id="UP001153678">
    <property type="component" value="Unassembled WGS sequence"/>
</dbReference>
<keyword evidence="2" id="KW-1185">Reference proteome</keyword>
<dbReference type="EMBL" id="CAMKVN010001902">
    <property type="protein sequence ID" value="CAI2178693.1"/>
    <property type="molecule type" value="Genomic_DNA"/>
</dbReference>
<organism evidence="1 2">
    <name type="scientific">Funneliformis geosporum</name>
    <dbReference type="NCBI Taxonomy" id="1117311"/>
    <lineage>
        <taxon>Eukaryota</taxon>
        <taxon>Fungi</taxon>
        <taxon>Fungi incertae sedis</taxon>
        <taxon>Mucoromycota</taxon>
        <taxon>Glomeromycotina</taxon>
        <taxon>Glomeromycetes</taxon>
        <taxon>Glomerales</taxon>
        <taxon>Glomeraceae</taxon>
        <taxon>Funneliformis</taxon>
    </lineage>
</organism>
<gene>
    <name evidence="1" type="ORF">FWILDA_LOCUS8714</name>
</gene>